<evidence type="ECO:0000313" key="2">
    <source>
        <dbReference type="Proteomes" id="UP000663860"/>
    </source>
</evidence>
<organism evidence="1 2">
    <name type="scientific">Adineta steineri</name>
    <dbReference type="NCBI Taxonomy" id="433720"/>
    <lineage>
        <taxon>Eukaryota</taxon>
        <taxon>Metazoa</taxon>
        <taxon>Spiralia</taxon>
        <taxon>Gnathifera</taxon>
        <taxon>Rotifera</taxon>
        <taxon>Eurotatoria</taxon>
        <taxon>Bdelloidea</taxon>
        <taxon>Adinetida</taxon>
        <taxon>Adinetidae</taxon>
        <taxon>Adineta</taxon>
    </lineage>
</organism>
<name>A0A813UKT8_9BILA</name>
<sequence length="133" mass="14841">MTIVHKVTQANQLVTGLLTNYIAVTRNFGLAQELNSYYDIGYMNVSLYSGTFANKYILENSTLVCSCQNNGSCPLPGNLYLYKTFETFGVYDLNKIEVNETLSGIIIDCLPSQMTLSSSLECFYNQSCLNILL</sequence>
<evidence type="ECO:0000313" key="1">
    <source>
        <dbReference type="EMBL" id="CAF0824778.1"/>
    </source>
</evidence>
<reference evidence="1" key="1">
    <citation type="submission" date="2021-02" db="EMBL/GenBank/DDBJ databases">
        <authorList>
            <person name="Nowell W R."/>
        </authorList>
    </citation>
    <scope>NUCLEOTIDE SEQUENCE</scope>
</reference>
<gene>
    <name evidence="1" type="ORF">IZO911_LOCUS8199</name>
</gene>
<dbReference type="Proteomes" id="UP000663860">
    <property type="component" value="Unassembled WGS sequence"/>
</dbReference>
<proteinExistence type="predicted"/>
<protein>
    <submittedName>
        <fullName evidence="1">Uncharacterized protein</fullName>
    </submittedName>
</protein>
<comment type="caution">
    <text evidence="1">The sequence shown here is derived from an EMBL/GenBank/DDBJ whole genome shotgun (WGS) entry which is preliminary data.</text>
</comment>
<dbReference type="EMBL" id="CAJNOE010000055">
    <property type="protein sequence ID" value="CAF0824778.1"/>
    <property type="molecule type" value="Genomic_DNA"/>
</dbReference>
<dbReference type="AlphaFoldDB" id="A0A813UKT8"/>
<accession>A0A813UKT8</accession>